<dbReference type="RefSeq" id="XP_052755068.1">
    <property type="nucleotide sequence ID" value="XM_052899108.1"/>
</dbReference>
<name>A0ABM3MUN1_GALME</name>
<evidence type="ECO:0000313" key="3">
    <source>
        <dbReference type="RefSeq" id="XP_052755068.1"/>
    </source>
</evidence>
<dbReference type="InterPro" id="IPR001214">
    <property type="entry name" value="SET_dom"/>
</dbReference>
<gene>
    <name evidence="3" type="primary">LOC113516177</name>
</gene>
<dbReference type="PANTHER" id="PTHR46455">
    <property type="entry name" value="SET AND MYND DOMAIN CONTAINING, ARTHROPOD-SPECIFIC, MEMBER 4, ISOFORM A"/>
    <property type="match status" value="1"/>
</dbReference>
<evidence type="ECO:0000259" key="1">
    <source>
        <dbReference type="PROSITE" id="PS50280"/>
    </source>
</evidence>
<dbReference type="PROSITE" id="PS50280">
    <property type="entry name" value="SET"/>
    <property type="match status" value="1"/>
</dbReference>
<feature type="domain" description="SET" evidence="1">
    <location>
        <begin position="3"/>
        <end position="247"/>
    </location>
</feature>
<evidence type="ECO:0000313" key="2">
    <source>
        <dbReference type="Proteomes" id="UP001652740"/>
    </source>
</evidence>
<dbReference type="InterPro" id="IPR046341">
    <property type="entry name" value="SET_dom_sf"/>
</dbReference>
<proteinExistence type="predicted"/>
<organism evidence="2 3">
    <name type="scientific">Galleria mellonella</name>
    <name type="common">Greater wax moth</name>
    <dbReference type="NCBI Taxonomy" id="7137"/>
    <lineage>
        <taxon>Eukaryota</taxon>
        <taxon>Metazoa</taxon>
        <taxon>Ecdysozoa</taxon>
        <taxon>Arthropoda</taxon>
        <taxon>Hexapoda</taxon>
        <taxon>Insecta</taxon>
        <taxon>Pterygota</taxon>
        <taxon>Neoptera</taxon>
        <taxon>Endopterygota</taxon>
        <taxon>Lepidoptera</taxon>
        <taxon>Glossata</taxon>
        <taxon>Ditrysia</taxon>
        <taxon>Pyraloidea</taxon>
        <taxon>Pyralidae</taxon>
        <taxon>Galleriinae</taxon>
        <taxon>Galleria</taxon>
    </lineage>
</organism>
<dbReference type="Gene3D" id="1.10.220.160">
    <property type="match status" value="1"/>
</dbReference>
<sequence length="513" mass="57857">MSARYEVRRSDKLGRYLIAAKDLKAGEKILSDEPFVLGPNSDTSLVCHNCYLPLISKFIVCKNCAVAPLCPGDGCPQPLAYNWHTNTECEFFRTLKLTKGLNPMIMVQNVGSLLIFRAMLKKKTDPQAWEEFMELETHMEKRKNTSIWQYYQNTVQFIESLDFFEGVDVNLVQKVCAAVDVNSFDVRGPQIPAIGCSEILRGVYLKASLLAHDCIGNTHMAINDNNLLVCHASINIKKGDVIYFNYSDPLKGTTLRQQHLLVGKYFKCTCLRCTDSTELGTYISSIICPECKIGLVSMGENGDWKCNNCKKDYAQSYIGKKIQSCSDKFDVINKKDEKELEEYIRNVSLLLAPNHYLLLEAKQRLAGVLRDLINREPHPTKKVMRRKIQLCNELLPIIEKLVPGISRTKAITMYELHATMVQLAKKKFDGREITGSGYMDELLNAEVFLKRALEMLFIEPGNSPEGELCAKALEEYRALKATINSVLDGIHAEGKTYVNAADREEHSQAQAVA</sequence>
<dbReference type="PANTHER" id="PTHR46455:SF6">
    <property type="entry name" value="RE22408P-RELATED"/>
    <property type="match status" value="1"/>
</dbReference>
<dbReference type="CDD" id="cd20071">
    <property type="entry name" value="SET_SMYD"/>
    <property type="match status" value="1"/>
</dbReference>
<protein>
    <submittedName>
        <fullName evidence="3">SET domain-containing protein SmydA-8-like</fullName>
    </submittedName>
</protein>
<dbReference type="Proteomes" id="UP001652740">
    <property type="component" value="Unplaced"/>
</dbReference>
<dbReference type="Gene3D" id="6.10.140.2220">
    <property type="match status" value="1"/>
</dbReference>
<keyword evidence="2" id="KW-1185">Reference proteome</keyword>
<dbReference type="Gene3D" id="2.170.270.10">
    <property type="entry name" value="SET domain"/>
    <property type="match status" value="1"/>
</dbReference>
<reference evidence="3" key="1">
    <citation type="submission" date="2025-08" db="UniProtKB">
        <authorList>
            <consortium name="RefSeq"/>
        </authorList>
    </citation>
    <scope>IDENTIFICATION</scope>
    <source>
        <tissue evidence="3">Whole larvae</tissue>
    </source>
</reference>
<dbReference type="InterPro" id="IPR053010">
    <property type="entry name" value="SET_SmydA-8"/>
</dbReference>
<dbReference type="SUPFAM" id="SSF82199">
    <property type="entry name" value="SET domain"/>
    <property type="match status" value="1"/>
</dbReference>
<accession>A0ABM3MUN1</accession>
<dbReference type="GeneID" id="113516177"/>